<organism evidence="4 5">
    <name type="scientific">Saccoglossus kowalevskii</name>
    <name type="common">Acorn worm</name>
    <dbReference type="NCBI Taxonomy" id="10224"/>
    <lineage>
        <taxon>Eukaryota</taxon>
        <taxon>Metazoa</taxon>
        <taxon>Hemichordata</taxon>
        <taxon>Enteropneusta</taxon>
        <taxon>Harrimaniidae</taxon>
        <taxon>Saccoglossus</taxon>
    </lineage>
</organism>
<sequence length="437" mass="50046">MQLVLKNNRTNLDHYLKLMVKLGIVPEIESKKDHRKRMSITLLFEHYLGPNRRIELFHNFAEITKKQGKQIKYCFMRALEADSYMPLAHAHKALQILQEPFKILADLASKGESSSNYDLTLAACEYVQGRSLVMIREVQDGIKMLKKSLETRKKLLKKHTYVARNLNAIGHSYFSIKEIDKSLKYHKQAVEVLYSVATKGIHLDMPTFILNVGTCYHWMGNKAHEDGNKEDGNDFYNKALAEYDKAIILEKDMRIYGFPKTAVVLKNKALTYTEMKEFDKALTLAMEAMEIRMQYLGKEHPDTARSVYFVGSIYLSQGDVARNKAAEEESAEEREKSDRLYNIAHNYLKQALEIELSLEPPRRSIDYENTQSDLKKVLKSLQRHAEIDSYEAVFLKANTEKITTGSDGHDDSSSSSNSGSSESDSEKEDNTMKQKAS</sequence>
<protein>
    <submittedName>
        <fullName evidence="5">Kinesin light chain-like</fullName>
    </submittedName>
</protein>
<feature type="compositionally biased region" description="Basic and acidic residues" evidence="3">
    <location>
        <begin position="428"/>
        <end position="437"/>
    </location>
</feature>
<dbReference type="SMART" id="SM00028">
    <property type="entry name" value="TPR"/>
    <property type="match status" value="2"/>
</dbReference>
<name>A0ABM0M4C0_SACKO</name>
<feature type="region of interest" description="Disordered" evidence="3">
    <location>
        <begin position="402"/>
        <end position="437"/>
    </location>
</feature>
<dbReference type="PANTHER" id="PTHR45641">
    <property type="entry name" value="TETRATRICOPEPTIDE REPEAT PROTEIN (AFU_ORTHOLOGUE AFUA_6G03870)"/>
    <property type="match status" value="1"/>
</dbReference>
<keyword evidence="1" id="KW-0677">Repeat</keyword>
<evidence type="ECO:0000313" key="4">
    <source>
        <dbReference type="Proteomes" id="UP000694865"/>
    </source>
</evidence>
<dbReference type="RefSeq" id="XP_006814861.1">
    <property type="nucleotide sequence ID" value="XM_006814798.1"/>
</dbReference>
<gene>
    <name evidence="5" type="primary">LOC100377265</name>
</gene>
<keyword evidence="4" id="KW-1185">Reference proteome</keyword>
<dbReference type="Pfam" id="PF13424">
    <property type="entry name" value="TPR_12"/>
    <property type="match status" value="1"/>
</dbReference>
<evidence type="ECO:0000313" key="5">
    <source>
        <dbReference type="RefSeq" id="XP_006814861.1"/>
    </source>
</evidence>
<evidence type="ECO:0000256" key="1">
    <source>
        <dbReference type="ARBA" id="ARBA00022737"/>
    </source>
</evidence>
<dbReference type="InterPro" id="IPR011990">
    <property type="entry name" value="TPR-like_helical_dom_sf"/>
</dbReference>
<dbReference type="SUPFAM" id="SSF48452">
    <property type="entry name" value="TPR-like"/>
    <property type="match status" value="1"/>
</dbReference>
<dbReference type="Gene3D" id="1.25.40.10">
    <property type="entry name" value="Tetratricopeptide repeat domain"/>
    <property type="match status" value="2"/>
</dbReference>
<keyword evidence="2" id="KW-0802">TPR repeat</keyword>
<dbReference type="PANTHER" id="PTHR45641:SF1">
    <property type="entry name" value="AAA+ ATPASE DOMAIN-CONTAINING PROTEIN"/>
    <property type="match status" value="1"/>
</dbReference>
<evidence type="ECO:0000256" key="3">
    <source>
        <dbReference type="SAM" id="MobiDB-lite"/>
    </source>
</evidence>
<dbReference type="GeneID" id="100377265"/>
<proteinExistence type="predicted"/>
<evidence type="ECO:0000256" key="2">
    <source>
        <dbReference type="ARBA" id="ARBA00022803"/>
    </source>
</evidence>
<reference evidence="5" key="1">
    <citation type="submission" date="2025-08" db="UniProtKB">
        <authorList>
            <consortium name="RefSeq"/>
        </authorList>
    </citation>
    <scope>IDENTIFICATION</scope>
    <source>
        <tissue evidence="5">Testes</tissue>
    </source>
</reference>
<dbReference type="Proteomes" id="UP000694865">
    <property type="component" value="Unplaced"/>
</dbReference>
<dbReference type="InterPro" id="IPR019734">
    <property type="entry name" value="TPR_rpt"/>
</dbReference>
<feature type="compositionally biased region" description="Low complexity" evidence="3">
    <location>
        <begin position="413"/>
        <end position="422"/>
    </location>
</feature>
<accession>A0ABM0M4C0</accession>